<comment type="caution">
    <text evidence="3">The sequence shown here is derived from an EMBL/GenBank/DDBJ whole genome shotgun (WGS) entry which is preliminary data.</text>
</comment>
<sequence length="447" mass="49911">MCCPITHLFINSLDQRIHTIMGVLSATAISYKPSCWASQQTQDQHTLLCTVWPQYLSLQEACDIIKQFDGEGWLKDQQVLWSGTNPDDVHRIAKKDGMQTLRVAMGPLMEPDNPACLKSQKSLKAWSKYIKGASLIFAWRISQGEVATIITPPPPGCFHPSEMTNLQDIELPVIRGCLGNRPVSRIFLWHPTVKGAESFRYQIWPVDHTSSWYDKFEPKGQRKSTWRTISKHRVSTKWAVKTKVDHVIVSEISALLKRTYLKAARILVNVCYELTLVVKLAAHCILLLVMMFQLLVHILVRDETDLHKSGKVTYQPFISDYNHGAKTANSGGSPEVNQQTGNQDFEDGKVEQPPLRLKAAGAPITPGPDNCLTQEKSAIAGKVNTAIMVPAELTAPTQRDGFLSTEECQAEAKRLRKQLKELKAYIRKENKDAGNMSIAASHSAVGS</sequence>
<feature type="region of interest" description="Disordered" evidence="2">
    <location>
        <begin position="325"/>
        <end position="349"/>
    </location>
</feature>
<gene>
    <name evidence="3" type="ORF">LY79DRAFT_663789</name>
</gene>
<feature type="compositionally biased region" description="Polar residues" evidence="2">
    <location>
        <begin position="327"/>
        <end position="343"/>
    </location>
</feature>
<organism evidence="3 4">
    <name type="scientific">Colletotrichum navitas</name>
    <dbReference type="NCBI Taxonomy" id="681940"/>
    <lineage>
        <taxon>Eukaryota</taxon>
        <taxon>Fungi</taxon>
        <taxon>Dikarya</taxon>
        <taxon>Ascomycota</taxon>
        <taxon>Pezizomycotina</taxon>
        <taxon>Sordariomycetes</taxon>
        <taxon>Hypocreomycetidae</taxon>
        <taxon>Glomerellales</taxon>
        <taxon>Glomerellaceae</taxon>
        <taxon>Colletotrichum</taxon>
        <taxon>Colletotrichum graminicola species complex</taxon>
    </lineage>
</organism>
<name>A0AAD8PK48_9PEZI</name>
<dbReference type="AlphaFoldDB" id="A0AAD8PK48"/>
<dbReference type="Proteomes" id="UP001230504">
    <property type="component" value="Unassembled WGS sequence"/>
</dbReference>
<evidence type="ECO:0000313" key="4">
    <source>
        <dbReference type="Proteomes" id="UP001230504"/>
    </source>
</evidence>
<accession>A0AAD8PK48</accession>
<reference evidence="3" key="1">
    <citation type="submission" date="2021-06" db="EMBL/GenBank/DDBJ databases">
        <title>Comparative genomics, transcriptomics and evolutionary studies reveal genomic signatures of adaptation to plant cell wall in hemibiotrophic fungi.</title>
        <authorList>
            <consortium name="DOE Joint Genome Institute"/>
            <person name="Baroncelli R."/>
            <person name="Diaz J.F."/>
            <person name="Benocci T."/>
            <person name="Peng M."/>
            <person name="Battaglia E."/>
            <person name="Haridas S."/>
            <person name="Andreopoulos W."/>
            <person name="Labutti K."/>
            <person name="Pangilinan J."/>
            <person name="Floch G.L."/>
            <person name="Makela M.R."/>
            <person name="Henrissat B."/>
            <person name="Grigoriev I.V."/>
            <person name="Crouch J.A."/>
            <person name="De Vries R.P."/>
            <person name="Sukno S.A."/>
            <person name="Thon M.R."/>
        </authorList>
    </citation>
    <scope>NUCLEOTIDE SEQUENCE</scope>
    <source>
        <strain evidence="3">CBS 125086</strain>
    </source>
</reference>
<keyword evidence="1" id="KW-0175">Coiled coil</keyword>
<dbReference type="EMBL" id="JAHLJV010000146">
    <property type="protein sequence ID" value="KAK1566325.1"/>
    <property type="molecule type" value="Genomic_DNA"/>
</dbReference>
<keyword evidence="4" id="KW-1185">Reference proteome</keyword>
<dbReference type="GeneID" id="85447090"/>
<evidence type="ECO:0000256" key="1">
    <source>
        <dbReference type="SAM" id="Coils"/>
    </source>
</evidence>
<evidence type="ECO:0000313" key="3">
    <source>
        <dbReference type="EMBL" id="KAK1566325.1"/>
    </source>
</evidence>
<feature type="coiled-coil region" evidence="1">
    <location>
        <begin position="405"/>
        <end position="432"/>
    </location>
</feature>
<proteinExistence type="predicted"/>
<protein>
    <submittedName>
        <fullName evidence="3">Uncharacterized protein</fullName>
    </submittedName>
</protein>
<evidence type="ECO:0000256" key="2">
    <source>
        <dbReference type="SAM" id="MobiDB-lite"/>
    </source>
</evidence>
<dbReference type="RefSeq" id="XP_060407504.1">
    <property type="nucleotide sequence ID" value="XM_060562850.1"/>
</dbReference>